<comment type="function">
    <text evidence="1">Transcriptional repressor of xylose-utilizing enzymes.</text>
</comment>
<sequence length="379" mass="42441">MMSAETSSVTSSELRVTNRRRVLRIVYEHKEISKQDISRKLSMSLPTVTQNLKEFENLGLIERRGLYESTGGRKAQIYCFVSDARISVGVILLKESYGIVMADLYGKILKAEEFPIPFARTSAYFEQLGTSVREFVSLTPYRQDQVLGVSIALQGLVSADGTAVIYGEILDCTDLTLEEIKRHIPYPCTMIHDTEASATAEVWAQKDLKDAVLLLLTRNFGGALIINGQVHRGHALSSSVIEHMRLYPGGRSCYCGKKGCIEAYCSAYALQLQAGEALKGFFFALRAGSRERAVIWDHYLHDLALAISNIRMLLDCEYVIGGYLQRFMEDQDFSLLTRYVNEECPFKSSPVFLRRSVFTEDSAAPGAAISLVRKFLDSF</sequence>
<evidence type="ECO:0000313" key="5">
    <source>
        <dbReference type="EMBL" id="KMW17100.1"/>
    </source>
</evidence>
<dbReference type="GO" id="GO:0003677">
    <property type="term" value="F:DNA binding"/>
    <property type="evidence" value="ECO:0007669"/>
    <property type="project" value="InterPro"/>
</dbReference>
<reference evidence="5 6" key="1">
    <citation type="submission" date="2011-04" db="EMBL/GenBank/DDBJ databases">
        <title>The Genome Sequence of Clostridium citroniae WAL-19142.</title>
        <authorList>
            <consortium name="The Broad Institute Genome Sequencing Platform"/>
            <person name="Earl A."/>
            <person name="Ward D."/>
            <person name="Feldgarden M."/>
            <person name="Gevers D."/>
            <person name="Warren Y.A."/>
            <person name="Tyrrell K.L."/>
            <person name="Citron D.M."/>
            <person name="Goldstein E.J."/>
            <person name="Daigneault M."/>
            <person name="Allen-Vercoe E."/>
            <person name="Young S.K."/>
            <person name="Zeng Q."/>
            <person name="Gargeya S."/>
            <person name="Fitzgerald M."/>
            <person name="Haas B."/>
            <person name="Abouelleil A."/>
            <person name="Alvarado L."/>
            <person name="Arachchi H.M."/>
            <person name="Berlin A."/>
            <person name="Brown A."/>
            <person name="Chapman S.B."/>
            <person name="Chen Z."/>
            <person name="Dunbar C."/>
            <person name="Freedman E."/>
            <person name="Gearin G."/>
            <person name="Gellesch M."/>
            <person name="Goldberg J."/>
            <person name="Griggs A."/>
            <person name="Gujja S."/>
            <person name="Heilman E.R."/>
            <person name="Heiman D."/>
            <person name="Howarth C."/>
            <person name="Larson L."/>
            <person name="Lui A."/>
            <person name="MacDonald P.J."/>
            <person name="Mehta T."/>
            <person name="Montmayeur A."/>
            <person name="Murphy C."/>
            <person name="Neiman D."/>
            <person name="Pearson M."/>
            <person name="Priest M."/>
            <person name="Roberts A."/>
            <person name="Saif S."/>
            <person name="Shea T."/>
            <person name="Shenoy N."/>
            <person name="Sisk P."/>
            <person name="Stolte C."/>
            <person name="Sykes S."/>
            <person name="White J."/>
            <person name="Yandava C."/>
            <person name="Wortman J."/>
            <person name="Nusbaum C."/>
            <person name="Birren B."/>
        </authorList>
    </citation>
    <scope>NUCLEOTIDE SEQUENCE [LARGE SCALE GENOMIC DNA]</scope>
    <source>
        <strain evidence="5 6">WAL-19142</strain>
    </source>
</reference>
<evidence type="ECO:0000259" key="4">
    <source>
        <dbReference type="SMART" id="SM00419"/>
    </source>
</evidence>
<dbReference type="InterPro" id="IPR012318">
    <property type="entry name" value="HTH_CRP"/>
</dbReference>
<protein>
    <recommendedName>
        <fullName evidence="4">HTH crp-type domain-containing protein</fullName>
    </recommendedName>
</protein>
<dbReference type="RefSeq" id="WP_048930476.1">
    <property type="nucleotide sequence ID" value="NZ_KQ235880.1"/>
</dbReference>
<dbReference type="OrthoDB" id="9796533at2"/>
<dbReference type="InterPro" id="IPR036390">
    <property type="entry name" value="WH_DNA-bd_sf"/>
</dbReference>
<keyword evidence="3" id="KW-0859">Xylose metabolism</keyword>
<dbReference type="Gene3D" id="1.10.10.10">
    <property type="entry name" value="Winged helix-like DNA-binding domain superfamily/Winged helix DNA-binding domain"/>
    <property type="match status" value="1"/>
</dbReference>
<evidence type="ECO:0000256" key="3">
    <source>
        <dbReference type="ARBA" id="ARBA00022629"/>
    </source>
</evidence>
<dbReference type="GeneID" id="93162656"/>
<dbReference type="SUPFAM" id="SSF46785">
    <property type="entry name" value="Winged helix' DNA-binding domain"/>
    <property type="match status" value="1"/>
</dbReference>
<gene>
    <name evidence="5" type="ORF">HMPREF9470_03753</name>
</gene>
<dbReference type="InterPro" id="IPR043129">
    <property type="entry name" value="ATPase_NBD"/>
</dbReference>
<name>A0A0J9EN26_9FIRM</name>
<dbReference type="Pfam" id="PF00480">
    <property type="entry name" value="ROK"/>
    <property type="match status" value="1"/>
</dbReference>
<dbReference type="PANTHER" id="PTHR18964:SF149">
    <property type="entry name" value="BIFUNCTIONAL UDP-N-ACETYLGLUCOSAMINE 2-EPIMERASE_N-ACETYLMANNOSAMINE KINASE"/>
    <property type="match status" value="1"/>
</dbReference>
<accession>A0A0J9EN26</accession>
<comment type="caution">
    <text evidence="5">The sequence shown here is derived from an EMBL/GenBank/DDBJ whole genome shotgun (WGS) entry which is preliminary data.</text>
</comment>
<dbReference type="InterPro" id="IPR000600">
    <property type="entry name" value="ROK"/>
</dbReference>
<dbReference type="EMBL" id="ADLK01000028">
    <property type="protein sequence ID" value="KMW17100.1"/>
    <property type="molecule type" value="Genomic_DNA"/>
</dbReference>
<dbReference type="PATRIC" id="fig|742734.4.peg.4023"/>
<keyword evidence="3" id="KW-0119">Carbohydrate metabolism</keyword>
<dbReference type="SMART" id="SM00419">
    <property type="entry name" value="HTH_CRP"/>
    <property type="match status" value="1"/>
</dbReference>
<evidence type="ECO:0000256" key="1">
    <source>
        <dbReference type="ARBA" id="ARBA00002486"/>
    </source>
</evidence>
<dbReference type="CDD" id="cd00090">
    <property type="entry name" value="HTH_ARSR"/>
    <property type="match status" value="1"/>
</dbReference>
<dbReference type="Pfam" id="PF13412">
    <property type="entry name" value="HTH_24"/>
    <property type="match status" value="1"/>
</dbReference>
<dbReference type="InterPro" id="IPR011991">
    <property type="entry name" value="ArsR-like_HTH"/>
</dbReference>
<dbReference type="Proteomes" id="UP000037392">
    <property type="component" value="Unassembled WGS sequence"/>
</dbReference>
<evidence type="ECO:0000313" key="6">
    <source>
        <dbReference type="Proteomes" id="UP000037392"/>
    </source>
</evidence>
<dbReference type="InterPro" id="IPR036388">
    <property type="entry name" value="WH-like_DNA-bd_sf"/>
</dbReference>
<evidence type="ECO:0000256" key="2">
    <source>
        <dbReference type="ARBA" id="ARBA00006479"/>
    </source>
</evidence>
<comment type="similarity">
    <text evidence="2">Belongs to the ROK (NagC/XylR) family.</text>
</comment>
<dbReference type="Gene3D" id="3.30.420.40">
    <property type="match status" value="2"/>
</dbReference>
<dbReference type="AlphaFoldDB" id="A0A0J9EN26"/>
<proteinExistence type="inferred from homology"/>
<feature type="domain" description="HTH crp-type" evidence="4">
    <location>
        <begin position="23"/>
        <end position="68"/>
    </location>
</feature>
<organism evidence="5 6">
    <name type="scientific">[Clostridium] citroniae WAL-19142</name>
    <dbReference type="NCBI Taxonomy" id="742734"/>
    <lineage>
        <taxon>Bacteria</taxon>
        <taxon>Bacillati</taxon>
        <taxon>Bacillota</taxon>
        <taxon>Clostridia</taxon>
        <taxon>Lachnospirales</taxon>
        <taxon>Lachnospiraceae</taxon>
        <taxon>Enterocloster</taxon>
    </lineage>
</organism>
<dbReference type="PANTHER" id="PTHR18964">
    <property type="entry name" value="ROK (REPRESSOR, ORF, KINASE) FAMILY"/>
    <property type="match status" value="1"/>
</dbReference>
<dbReference type="GO" id="GO:0042732">
    <property type="term" value="P:D-xylose metabolic process"/>
    <property type="evidence" value="ECO:0007669"/>
    <property type="project" value="UniProtKB-KW"/>
</dbReference>
<dbReference type="GO" id="GO:0006355">
    <property type="term" value="P:regulation of DNA-templated transcription"/>
    <property type="evidence" value="ECO:0007669"/>
    <property type="project" value="InterPro"/>
</dbReference>
<dbReference type="SUPFAM" id="SSF53067">
    <property type="entry name" value="Actin-like ATPase domain"/>
    <property type="match status" value="2"/>
</dbReference>